<dbReference type="AlphaFoldDB" id="A0A401TX38"/>
<evidence type="ECO:0000313" key="3">
    <source>
        <dbReference type="Proteomes" id="UP000287033"/>
    </source>
</evidence>
<name>A0A401TX38_CHIPU</name>
<keyword evidence="3" id="KW-1185">Reference proteome</keyword>
<feature type="non-terminal residue" evidence="2">
    <location>
        <position position="1"/>
    </location>
</feature>
<reference evidence="2 3" key="1">
    <citation type="journal article" date="2018" name="Nat. Ecol. Evol.">
        <title>Shark genomes provide insights into elasmobranch evolution and the origin of vertebrates.</title>
        <authorList>
            <person name="Hara Y"/>
            <person name="Yamaguchi K"/>
            <person name="Onimaru K"/>
            <person name="Kadota M"/>
            <person name="Koyanagi M"/>
            <person name="Keeley SD"/>
            <person name="Tatsumi K"/>
            <person name="Tanaka K"/>
            <person name="Motone F"/>
            <person name="Kageyama Y"/>
            <person name="Nozu R"/>
            <person name="Adachi N"/>
            <person name="Nishimura O"/>
            <person name="Nakagawa R"/>
            <person name="Tanegashima C"/>
            <person name="Kiyatake I"/>
            <person name="Matsumoto R"/>
            <person name="Murakumo K"/>
            <person name="Nishida K"/>
            <person name="Terakita A"/>
            <person name="Kuratani S"/>
            <person name="Sato K"/>
            <person name="Hyodo S Kuraku.S."/>
        </authorList>
    </citation>
    <scope>NUCLEOTIDE SEQUENCE [LARGE SCALE GENOMIC DNA]</scope>
</reference>
<organism evidence="2 3">
    <name type="scientific">Chiloscyllium punctatum</name>
    <name type="common">Brownbanded bambooshark</name>
    <name type="synonym">Hemiscyllium punctatum</name>
    <dbReference type="NCBI Taxonomy" id="137246"/>
    <lineage>
        <taxon>Eukaryota</taxon>
        <taxon>Metazoa</taxon>
        <taxon>Chordata</taxon>
        <taxon>Craniata</taxon>
        <taxon>Vertebrata</taxon>
        <taxon>Chondrichthyes</taxon>
        <taxon>Elasmobranchii</taxon>
        <taxon>Galeomorphii</taxon>
        <taxon>Galeoidea</taxon>
        <taxon>Orectolobiformes</taxon>
        <taxon>Hemiscylliidae</taxon>
        <taxon>Chiloscyllium</taxon>
    </lineage>
</organism>
<gene>
    <name evidence="2" type="ORF">chiPu_0031237</name>
</gene>
<feature type="region of interest" description="Disordered" evidence="1">
    <location>
        <begin position="92"/>
        <end position="124"/>
    </location>
</feature>
<comment type="caution">
    <text evidence="2">The sequence shown here is derived from an EMBL/GenBank/DDBJ whole genome shotgun (WGS) entry which is preliminary data.</text>
</comment>
<dbReference type="Proteomes" id="UP000287033">
    <property type="component" value="Unassembled WGS sequence"/>
</dbReference>
<dbReference type="EMBL" id="BEZZ01204722">
    <property type="protein sequence ID" value="GCC47217.1"/>
    <property type="molecule type" value="Genomic_DNA"/>
</dbReference>
<accession>A0A401TX38</accession>
<evidence type="ECO:0000313" key="2">
    <source>
        <dbReference type="EMBL" id="GCC47217.1"/>
    </source>
</evidence>
<proteinExistence type="predicted"/>
<feature type="compositionally biased region" description="Basic and acidic residues" evidence="1">
    <location>
        <begin position="94"/>
        <end position="107"/>
    </location>
</feature>
<protein>
    <submittedName>
        <fullName evidence="2">Uncharacterized protein</fullName>
    </submittedName>
</protein>
<evidence type="ECO:0000256" key="1">
    <source>
        <dbReference type="SAM" id="MobiDB-lite"/>
    </source>
</evidence>
<sequence length="124" mass="12821">PIAPIRLTDWPYGGVGSGHRGSQDTAAGEFSHNDLYGALRLGFDRVLSVQGVSRSEYPLGRGTDKAAVLLACGPDLRDQLADCSESAISGPVPGDRDAGCECTDRSSGDPSTLKGALMGFAGRP</sequence>